<evidence type="ECO:0000313" key="1">
    <source>
        <dbReference type="EMBL" id="NVI50055.1"/>
    </source>
</evidence>
<gene>
    <name evidence="1" type="ORF">HAP48_045895</name>
</gene>
<proteinExistence type="predicted"/>
<dbReference type="EMBL" id="JAAOLE020000001">
    <property type="protein sequence ID" value="NVI50055.1"/>
    <property type="molecule type" value="Genomic_DNA"/>
</dbReference>
<reference evidence="1" key="1">
    <citation type="submission" date="2020-06" db="EMBL/GenBank/DDBJ databases">
        <title>Whole Genome Sequence of Bradyrhizobium sp. Strain 1S1.</title>
        <authorList>
            <person name="Bromfield E.S.P."/>
            <person name="Cloutier S."/>
        </authorList>
    </citation>
    <scope>NUCLEOTIDE SEQUENCE [LARGE SCALE GENOMIC DNA]</scope>
    <source>
        <strain evidence="1">1S1</strain>
    </source>
</reference>
<organism evidence="1">
    <name type="scientific">Bradyrhizobium septentrionale</name>
    <dbReference type="NCBI Taxonomy" id="1404411"/>
    <lineage>
        <taxon>Bacteria</taxon>
        <taxon>Pseudomonadati</taxon>
        <taxon>Pseudomonadota</taxon>
        <taxon>Alphaproteobacteria</taxon>
        <taxon>Hyphomicrobiales</taxon>
        <taxon>Nitrobacteraceae</taxon>
        <taxon>Bradyrhizobium</taxon>
    </lineage>
</organism>
<accession>A0A974A662</accession>
<dbReference type="AlphaFoldDB" id="A0A974A662"/>
<comment type="caution">
    <text evidence="1">The sequence shown here is derived from an EMBL/GenBank/DDBJ whole genome shotgun (WGS) entry which is preliminary data.</text>
</comment>
<sequence length="253" mass="27835">MKCAAGVRSSGGRMMPSDAGVLDRFVDWLPTTLFFKRAASWILVPYWARKTPVKPLPGGPHASFQHGDNVQCMMNLIMPLKVKSPIGRAEAALAIAQNKDAIYAGLNNVGTVHFARFVIVGDNICMFSVYDGDFTNYIRDFIATIGSVFDAVVGLVEGGDDVIPCEKNVDAFIQWVHERDLYQVPDTATDFLRDQEALNGDKAVSPVNDELTLLPRKLVLQLRANPNVSLGSGYRAYPGFSAAQVRERLELGW</sequence>
<name>A0A974A662_9BRAD</name>
<protein>
    <submittedName>
        <fullName evidence="1">Uncharacterized protein</fullName>
    </submittedName>
</protein>